<accession>A0A6A5U475</accession>
<evidence type="ECO:0000256" key="2">
    <source>
        <dbReference type="SAM" id="Phobius"/>
    </source>
</evidence>
<evidence type="ECO:0000313" key="4">
    <source>
        <dbReference type="Proteomes" id="UP000800035"/>
    </source>
</evidence>
<dbReference type="OrthoDB" id="5352400at2759"/>
<gene>
    <name evidence="3" type="ORF">CC80DRAFT_16354</name>
</gene>
<evidence type="ECO:0000256" key="1">
    <source>
        <dbReference type="SAM" id="MobiDB-lite"/>
    </source>
</evidence>
<protein>
    <recommendedName>
        <fullName evidence="5">MARVEL domain-containing protein</fullName>
    </recommendedName>
</protein>
<proteinExistence type="predicted"/>
<name>A0A6A5U475_9PLEO</name>
<keyword evidence="4" id="KW-1185">Reference proteome</keyword>
<sequence length="337" mass="38146">MVGCFIPRQWRLAKVVYFLMILEFPFTVANLALFGIASPNLYRTILWREGGKLGYNSDPSTVLYAAANYRPVKVPLVWSSFITQYNLYIGVICMFFYLIKVTGWLLHVCFPIFSLPLHLALMALWAFSIHAQTAPDTIDPERQNKGPPWYISKSCNVVDDKTIRGYCAQAKASFAVSICMLVIYAAHILFAAYSLYPTKEARLAHATKVAEKKAQKEKWASIPDDNEMTPEEQWQHMWELQQLPRTPGTATGPGWARTPATPRTRAFGQLEGGLEQQQQPQQYYQQYQQQQQHPPELVQNASGNVEYYGNAGTYGQGAEYANQPEYVYDGKGKGTAM</sequence>
<keyword evidence="2" id="KW-0812">Transmembrane</keyword>
<feature type="transmembrane region" description="Helical" evidence="2">
    <location>
        <begin position="174"/>
        <end position="196"/>
    </location>
</feature>
<keyword evidence="2" id="KW-0472">Membrane</keyword>
<dbReference type="EMBL" id="ML976986">
    <property type="protein sequence ID" value="KAF1958652.1"/>
    <property type="molecule type" value="Genomic_DNA"/>
</dbReference>
<feature type="transmembrane region" description="Helical" evidence="2">
    <location>
        <begin position="104"/>
        <end position="127"/>
    </location>
</feature>
<dbReference type="AlphaFoldDB" id="A0A6A5U475"/>
<organism evidence="3 4">
    <name type="scientific">Byssothecium circinans</name>
    <dbReference type="NCBI Taxonomy" id="147558"/>
    <lineage>
        <taxon>Eukaryota</taxon>
        <taxon>Fungi</taxon>
        <taxon>Dikarya</taxon>
        <taxon>Ascomycota</taxon>
        <taxon>Pezizomycotina</taxon>
        <taxon>Dothideomycetes</taxon>
        <taxon>Pleosporomycetidae</taxon>
        <taxon>Pleosporales</taxon>
        <taxon>Massarineae</taxon>
        <taxon>Massarinaceae</taxon>
        <taxon>Byssothecium</taxon>
    </lineage>
</organism>
<feature type="transmembrane region" description="Helical" evidence="2">
    <location>
        <begin position="15"/>
        <end position="37"/>
    </location>
</feature>
<keyword evidence="2" id="KW-1133">Transmembrane helix</keyword>
<feature type="transmembrane region" description="Helical" evidence="2">
    <location>
        <begin position="76"/>
        <end position="97"/>
    </location>
</feature>
<dbReference type="Proteomes" id="UP000800035">
    <property type="component" value="Unassembled WGS sequence"/>
</dbReference>
<evidence type="ECO:0000313" key="3">
    <source>
        <dbReference type="EMBL" id="KAF1958652.1"/>
    </source>
</evidence>
<evidence type="ECO:0008006" key="5">
    <source>
        <dbReference type="Google" id="ProtNLM"/>
    </source>
</evidence>
<reference evidence="3" key="1">
    <citation type="journal article" date="2020" name="Stud. Mycol.">
        <title>101 Dothideomycetes genomes: a test case for predicting lifestyles and emergence of pathogens.</title>
        <authorList>
            <person name="Haridas S."/>
            <person name="Albert R."/>
            <person name="Binder M."/>
            <person name="Bloem J."/>
            <person name="Labutti K."/>
            <person name="Salamov A."/>
            <person name="Andreopoulos B."/>
            <person name="Baker S."/>
            <person name="Barry K."/>
            <person name="Bills G."/>
            <person name="Bluhm B."/>
            <person name="Cannon C."/>
            <person name="Castanera R."/>
            <person name="Culley D."/>
            <person name="Daum C."/>
            <person name="Ezra D."/>
            <person name="Gonzalez J."/>
            <person name="Henrissat B."/>
            <person name="Kuo A."/>
            <person name="Liang C."/>
            <person name="Lipzen A."/>
            <person name="Lutzoni F."/>
            <person name="Magnuson J."/>
            <person name="Mondo S."/>
            <person name="Nolan M."/>
            <person name="Ohm R."/>
            <person name="Pangilinan J."/>
            <person name="Park H.-J."/>
            <person name="Ramirez L."/>
            <person name="Alfaro M."/>
            <person name="Sun H."/>
            <person name="Tritt A."/>
            <person name="Yoshinaga Y."/>
            <person name="Zwiers L.-H."/>
            <person name="Turgeon B."/>
            <person name="Goodwin S."/>
            <person name="Spatafora J."/>
            <person name="Crous P."/>
            <person name="Grigoriev I."/>
        </authorList>
    </citation>
    <scope>NUCLEOTIDE SEQUENCE</scope>
    <source>
        <strain evidence="3">CBS 675.92</strain>
    </source>
</reference>
<feature type="region of interest" description="Disordered" evidence="1">
    <location>
        <begin position="271"/>
        <end position="293"/>
    </location>
</feature>